<dbReference type="Pfam" id="PF13715">
    <property type="entry name" value="CarbopepD_reg_2"/>
    <property type="match status" value="1"/>
</dbReference>
<comment type="subcellular location">
    <subcellularLocation>
        <location evidence="1 9">Cell outer membrane</location>
        <topology evidence="1 9">Multi-pass membrane protein</topology>
    </subcellularLocation>
</comment>
<keyword evidence="8 9" id="KW-0998">Cell outer membrane</keyword>
<protein>
    <submittedName>
        <fullName evidence="12">TonB-dependent receptor</fullName>
    </submittedName>
</protein>
<dbReference type="Gene3D" id="2.60.40.1120">
    <property type="entry name" value="Carboxypeptidase-like, regulatory domain"/>
    <property type="match status" value="1"/>
</dbReference>
<reference evidence="12 13" key="1">
    <citation type="journal article" date="2015" name="Int. J. Syst. Evol. Microbiol.">
        <title>Hyunsoonleella pacifica sp. nov., isolated from seawater of South Pacific Gyre.</title>
        <authorList>
            <person name="Gao X."/>
            <person name="Zhang Z."/>
            <person name="Dai X."/>
            <person name="Zhang X.H."/>
        </authorList>
    </citation>
    <scope>NUCLEOTIDE SEQUENCE [LARGE SCALE GENOMIC DNA]</scope>
    <source>
        <strain evidence="12 13">SW033</strain>
    </source>
</reference>
<keyword evidence="13" id="KW-1185">Reference proteome</keyword>
<evidence type="ECO:0000256" key="3">
    <source>
        <dbReference type="ARBA" id="ARBA00022452"/>
    </source>
</evidence>
<dbReference type="InterPro" id="IPR039426">
    <property type="entry name" value="TonB-dep_rcpt-like"/>
</dbReference>
<dbReference type="GO" id="GO:0009279">
    <property type="term" value="C:cell outer membrane"/>
    <property type="evidence" value="ECO:0007669"/>
    <property type="project" value="UniProtKB-SubCell"/>
</dbReference>
<dbReference type="AlphaFoldDB" id="A0A4Q9FNC3"/>
<dbReference type="Gene3D" id="2.170.130.10">
    <property type="entry name" value="TonB-dependent receptor, plug domain"/>
    <property type="match status" value="1"/>
</dbReference>
<dbReference type="GO" id="GO:0044718">
    <property type="term" value="P:siderophore transmembrane transport"/>
    <property type="evidence" value="ECO:0007669"/>
    <property type="project" value="TreeGrafter"/>
</dbReference>
<evidence type="ECO:0000256" key="4">
    <source>
        <dbReference type="ARBA" id="ARBA00022692"/>
    </source>
</evidence>
<evidence type="ECO:0000256" key="2">
    <source>
        <dbReference type="ARBA" id="ARBA00022448"/>
    </source>
</evidence>
<dbReference type="InterPro" id="IPR010917">
    <property type="entry name" value="TonB_rcpt_CS"/>
</dbReference>
<dbReference type="PANTHER" id="PTHR30069">
    <property type="entry name" value="TONB-DEPENDENT OUTER MEMBRANE RECEPTOR"/>
    <property type="match status" value="1"/>
</dbReference>
<dbReference type="InterPro" id="IPR008969">
    <property type="entry name" value="CarboxyPept-like_regulatory"/>
</dbReference>
<dbReference type="OrthoDB" id="1453181at2"/>
<evidence type="ECO:0000256" key="6">
    <source>
        <dbReference type="ARBA" id="ARBA00023077"/>
    </source>
</evidence>
<keyword evidence="6" id="KW-0798">TonB box</keyword>
<feature type="signal peptide" evidence="10">
    <location>
        <begin position="1"/>
        <end position="22"/>
    </location>
</feature>
<evidence type="ECO:0000256" key="8">
    <source>
        <dbReference type="ARBA" id="ARBA00023237"/>
    </source>
</evidence>
<dbReference type="InterPro" id="IPR037066">
    <property type="entry name" value="Plug_dom_sf"/>
</dbReference>
<dbReference type="PROSITE" id="PS01156">
    <property type="entry name" value="TONB_DEPENDENT_REC_2"/>
    <property type="match status" value="1"/>
</dbReference>
<keyword evidence="3 9" id="KW-1134">Transmembrane beta strand</keyword>
<dbReference type="PROSITE" id="PS52016">
    <property type="entry name" value="TONB_DEPENDENT_REC_3"/>
    <property type="match status" value="1"/>
</dbReference>
<dbReference type="Pfam" id="PF07715">
    <property type="entry name" value="Plug"/>
    <property type="match status" value="1"/>
</dbReference>
<dbReference type="GO" id="GO:0015344">
    <property type="term" value="F:siderophore uptake transmembrane transporter activity"/>
    <property type="evidence" value="ECO:0007669"/>
    <property type="project" value="TreeGrafter"/>
</dbReference>
<keyword evidence="2 9" id="KW-0813">Transport</keyword>
<feature type="domain" description="TonB-dependent receptor plug" evidence="11">
    <location>
        <begin position="117"/>
        <end position="192"/>
    </location>
</feature>
<gene>
    <name evidence="12" type="ORF">EYD46_06920</name>
</gene>
<evidence type="ECO:0000256" key="7">
    <source>
        <dbReference type="ARBA" id="ARBA00023136"/>
    </source>
</evidence>
<comment type="caution">
    <text evidence="12">The sequence shown here is derived from an EMBL/GenBank/DDBJ whole genome shotgun (WGS) entry which is preliminary data.</text>
</comment>
<dbReference type="PANTHER" id="PTHR30069:SF29">
    <property type="entry name" value="HEMOGLOBIN AND HEMOGLOBIN-HAPTOGLOBIN-BINDING PROTEIN 1-RELATED"/>
    <property type="match status" value="1"/>
</dbReference>
<accession>A0A4Q9FNC3</accession>
<dbReference type="Gene3D" id="2.40.170.20">
    <property type="entry name" value="TonB-dependent receptor, beta-barrel domain"/>
    <property type="match status" value="1"/>
</dbReference>
<evidence type="ECO:0000259" key="11">
    <source>
        <dbReference type="Pfam" id="PF07715"/>
    </source>
</evidence>
<evidence type="ECO:0000313" key="12">
    <source>
        <dbReference type="EMBL" id="TBN16370.1"/>
    </source>
</evidence>
<dbReference type="InterPro" id="IPR012910">
    <property type="entry name" value="Plug_dom"/>
</dbReference>
<evidence type="ECO:0000256" key="10">
    <source>
        <dbReference type="SAM" id="SignalP"/>
    </source>
</evidence>
<name>A0A4Q9FNC3_9FLAO</name>
<dbReference type="RefSeq" id="WP_130936353.1">
    <property type="nucleotide sequence ID" value="NZ_BMEE01000002.1"/>
</dbReference>
<dbReference type="SUPFAM" id="SSF56935">
    <property type="entry name" value="Porins"/>
    <property type="match status" value="1"/>
</dbReference>
<dbReference type="Proteomes" id="UP000292372">
    <property type="component" value="Unassembled WGS sequence"/>
</dbReference>
<keyword evidence="12" id="KW-0675">Receptor</keyword>
<evidence type="ECO:0000256" key="1">
    <source>
        <dbReference type="ARBA" id="ARBA00004571"/>
    </source>
</evidence>
<comment type="similarity">
    <text evidence="9">Belongs to the TonB-dependent receptor family.</text>
</comment>
<feature type="chain" id="PRO_5020677159" evidence="10">
    <location>
        <begin position="23"/>
        <end position="866"/>
    </location>
</feature>
<keyword evidence="4 9" id="KW-0812">Transmembrane</keyword>
<evidence type="ECO:0000313" key="13">
    <source>
        <dbReference type="Proteomes" id="UP000292372"/>
    </source>
</evidence>
<organism evidence="12 13">
    <name type="scientific">Hyunsoonleella pacifica</name>
    <dbReference type="NCBI Taxonomy" id="1080224"/>
    <lineage>
        <taxon>Bacteria</taxon>
        <taxon>Pseudomonadati</taxon>
        <taxon>Bacteroidota</taxon>
        <taxon>Flavobacteriia</taxon>
        <taxon>Flavobacteriales</taxon>
        <taxon>Flavobacteriaceae</taxon>
    </lineage>
</organism>
<evidence type="ECO:0000256" key="9">
    <source>
        <dbReference type="PROSITE-ProRule" id="PRU01360"/>
    </source>
</evidence>
<sequence>MKKTANLLITLTVLLFSTVALAQSTITGTIIEVGSNLPLPGANVIEKGTSNGVTTDFDGNFSITTEQDSGEIVITYIGYNAKTISFSGDITLGKIEMESSQVGLEEIQIVASLAVDRKTPVAVSTIKQEEIAQKLGNQEFVEILKSTPGVFTTRGSGGFGDGEVTLRGFNSENVAVVINGIPVNDFLDGRVFWSNWAGIGNVTKFTQTQRGLGASKLAVPSIGGTVNIITETTNTNKGGMFSYGLGNNGYNKYALKLSTGLSNGFSATVYADRTYGDGYVDGTPFDALTYFAGISKEFNDQHKLVFTATGAPQRHGTRFERLTLQQTDQSPNGIRTNADFGIRNGEVFSLSRNFFHKPIMGLSHYWDIDDNSKLATSLYFSSGTGGITFDQGDGLDSSSSGLVNNSLRLGDYGPVDVDQVVRNNGANRISTSYLINSVNKHYWYGLLSNYNKTLNNEFDLTLGLDVKYGQYERFREIEDLLGGEFVEVDNGNINNPQSQLRAGDKFLFHNKTFLRIGGAFGQIEYDKDNISAFVAGNISQTQYQREDLFLKTPNDPNRKTDWINFTGFGAKTGANYRVDNYHNVFFNVGYFERAPFPNAIWPTNDNDATNTDAVNQKIFSVELGYGLRSDKLAVNVNLYNTRWSDRSETRNRTEQVQLPNGDTVDQQVFDNILGIDALHQGVEMDFDYRPFSFLNLKGFISLGNWKWLDDVDVTRLDENQVVQEEFRVLITDLPVGRSAQTTAGLNLRVDLTPDTSFFIDYNFYDRYFADFDPSDRALSEENLNNQERIDFLRRDPYEVPNYHLFDASFRHNFKISDLDATISARMYNVFNQLYITRADDNGGTASGAEVFFGPGRTFSVSTTIRF</sequence>
<dbReference type="EMBL" id="SIRS01000003">
    <property type="protein sequence ID" value="TBN16370.1"/>
    <property type="molecule type" value="Genomic_DNA"/>
</dbReference>
<evidence type="ECO:0000256" key="5">
    <source>
        <dbReference type="ARBA" id="ARBA00022729"/>
    </source>
</evidence>
<keyword evidence="7 9" id="KW-0472">Membrane</keyword>
<dbReference type="InterPro" id="IPR036942">
    <property type="entry name" value="Beta-barrel_TonB_sf"/>
</dbReference>
<dbReference type="SUPFAM" id="SSF49464">
    <property type="entry name" value="Carboxypeptidase regulatory domain-like"/>
    <property type="match status" value="1"/>
</dbReference>
<proteinExistence type="inferred from homology"/>
<keyword evidence="5 10" id="KW-0732">Signal</keyword>